<evidence type="ECO:0000256" key="2">
    <source>
        <dbReference type="ARBA" id="ARBA00007783"/>
    </source>
</evidence>
<evidence type="ECO:0000256" key="5">
    <source>
        <dbReference type="ARBA" id="ARBA00022692"/>
    </source>
</evidence>
<feature type="domain" description="ABC transmembrane type-2" evidence="9">
    <location>
        <begin position="161"/>
        <end position="389"/>
    </location>
</feature>
<keyword evidence="6 8" id="KW-1133">Transmembrane helix</keyword>
<feature type="transmembrane region" description="Helical" evidence="8">
    <location>
        <begin position="198"/>
        <end position="221"/>
    </location>
</feature>
<dbReference type="Pfam" id="PF12698">
    <property type="entry name" value="ABC2_membrane_3"/>
    <property type="match status" value="1"/>
</dbReference>
<keyword evidence="3" id="KW-0813">Transport</keyword>
<evidence type="ECO:0000256" key="8">
    <source>
        <dbReference type="SAM" id="Phobius"/>
    </source>
</evidence>
<dbReference type="Gene3D" id="3.40.1710.10">
    <property type="entry name" value="abc type-2 transporter like domain"/>
    <property type="match status" value="1"/>
</dbReference>
<dbReference type="EMBL" id="CP015453">
    <property type="protein sequence ID" value="AWH95987.1"/>
    <property type="molecule type" value="Genomic_DNA"/>
</dbReference>
<dbReference type="InterPro" id="IPR013525">
    <property type="entry name" value="ABC2_TM"/>
</dbReference>
<feature type="transmembrane region" description="Helical" evidence="8">
    <location>
        <begin position="275"/>
        <end position="298"/>
    </location>
</feature>
<protein>
    <submittedName>
        <fullName evidence="10">Multidrug ABC transporter permease</fullName>
    </submittedName>
</protein>
<name>A0AAD0JSY2_9ACTN</name>
<dbReference type="AlphaFoldDB" id="A0AAD0JSY2"/>
<feature type="transmembrane region" description="Helical" evidence="8">
    <location>
        <begin position="242"/>
        <end position="269"/>
    </location>
</feature>
<evidence type="ECO:0000256" key="7">
    <source>
        <dbReference type="ARBA" id="ARBA00023136"/>
    </source>
</evidence>
<dbReference type="InterPro" id="IPR051449">
    <property type="entry name" value="ABC-2_transporter_component"/>
</dbReference>
<evidence type="ECO:0000256" key="6">
    <source>
        <dbReference type="ARBA" id="ARBA00022989"/>
    </source>
</evidence>
<dbReference type="GO" id="GO:0005886">
    <property type="term" value="C:plasma membrane"/>
    <property type="evidence" value="ECO:0007669"/>
    <property type="project" value="UniProtKB-SubCell"/>
</dbReference>
<evidence type="ECO:0000259" key="9">
    <source>
        <dbReference type="PROSITE" id="PS51012"/>
    </source>
</evidence>
<evidence type="ECO:0000313" key="10">
    <source>
        <dbReference type="EMBL" id="AWH95987.1"/>
    </source>
</evidence>
<dbReference type="InterPro" id="IPR047817">
    <property type="entry name" value="ABC2_TM_bact-type"/>
</dbReference>
<keyword evidence="11" id="KW-1185">Reference proteome</keyword>
<evidence type="ECO:0000256" key="3">
    <source>
        <dbReference type="ARBA" id="ARBA00022448"/>
    </source>
</evidence>
<dbReference type="Proteomes" id="UP000244903">
    <property type="component" value="Chromosome"/>
</dbReference>
<dbReference type="KEGG" id="dpc:A6048_11320"/>
<evidence type="ECO:0000256" key="1">
    <source>
        <dbReference type="ARBA" id="ARBA00004651"/>
    </source>
</evidence>
<proteinExistence type="inferred from homology"/>
<gene>
    <name evidence="10" type="ORF">A6048_11320</name>
</gene>
<feature type="transmembrane region" description="Helical" evidence="8">
    <location>
        <begin position="21"/>
        <end position="41"/>
    </location>
</feature>
<dbReference type="PROSITE" id="PS51012">
    <property type="entry name" value="ABC_TM2"/>
    <property type="match status" value="1"/>
</dbReference>
<organism evidence="10 11">
    <name type="scientific">Dietzia psychralcaliphila</name>
    <dbReference type="NCBI Taxonomy" id="139021"/>
    <lineage>
        <taxon>Bacteria</taxon>
        <taxon>Bacillati</taxon>
        <taxon>Actinomycetota</taxon>
        <taxon>Actinomycetes</taxon>
        <taxon>Mycobacteriales</taxon>
        <taxon>Dietziaceae</taxon>
        <taxon>Dietzia</taxon>
    </lineage>
</organism>
<evidence type="ECO:0000313" key="11">
    <source>
        <dbReference type="Proteomes" id="UP000244903"/>
    </source>
</evidence>
<feature type="transmembrane region" description="Helical" evidence="8">
    <location>
        <begin position="310"/>
        <end position="329"/>
    </location>
</feature>
<keyword evidence="7 8" id="KW-0472">Membrane</keyword>
<sequence>MMRSITVLAGREFASQLRSGTLILVGVVAPVLLAVLFGFALGGSDTTEPSRVGVVDLDGGEFASSMQDEVLASEELSDIITLEEVGTVSEAQGAVDTGELGSAIVFTEGFTETVRAGEGGVVEVLESASNPVAGVVATSVVDQMSALVQARTLSVRTATAAGVPTSEVQEFVEANGADGPSLSLVDAAMADGAVDMSVFYASGIAALFAFLVVGTAARSLLLERRIGVLARVQASPVPGWALVFSKAIVGFAAALLSMCSTWVASVLIFGQSWGYPPAVFLLFAAHCLAATALTMLVATGARTDAQADGYVLVLSFTFGFLGGSLIPIFQLPDALQVLSRFTPNGWTANGLGSLVVSGGGIDSILLPVAVLLAISAVAAVAAGLRFRKGLLR</sequence>
<dbReference type="RefSeq" id="WP_107746566.1">
    <property type="nucleotide sequence ID" value="NZ_CP015453.1"/>
</dbReference>
<dbReference type="PANTHER" id="PTHR30294:SF38">
    <property type="entry name" value="TRANSPORT PERMEASE PROTEIN"/>
    <property type="match status" value="1"/>
</dbReference>
<dbReference type="GO" id="GO:0140359">
    <property type="term" value="F:ABC-type transporter activity"/>
    <property type="evidence" value="ECO:0007669"/>
    <property type="project" value="InterPro"/>
</dbReference>
<reference evidence="10 11" key="1">
    <citation type="submission" date="2016-04" db="EMBL/GenBank/DDBJ databases">
        <title>Complete genome sequence of the haloalkaliphilic hydrocarbon-degrading bacterium Dietzia psychralcaliphila ILA-1T, isolated from a drain of a fish product-processing plant.</title>
        <authorList>
            <person name="Zhao J."/>
            <person name="Hu B."/>
            <person name="Geng S."/>
            <person name="Nie Y."/>
            <person name="Tang Y."/>
        </authorList>
    </citation>
    <scope>NUCLEOTIDE SEQUENCE [LARGE SCALE GENOMIC DNA]</scope>
    <source>
        <strain evidence="10 11">ILA-1</strain>
    </source>
</reference>
<accession>A0AAD0JSY2</accession>
<keyword evidence="4" id="KW-1003">Cell membrane</keyword>
<comment type="subcellular location">
    <subcellularLocation>
        <location evidence="1">Cell membrane</location>
        <topology evidence="1">Multi-pass membrane protein</topology>
    </subcellularLocation>
</comment>
<comment type="similarity">
    <text evidence="2">Belongs to the ABC-2 integral membrane protein family.</text>
</comment>
<evidence type="ECO:0000256" key="4">
    <source>
        <dbReference type="ARBA" id="ARBA00022475"/>
    </source>
</evidence>
<keyword evidence="5 8" id="KW-0812">Transmembrane</keyword>
<feature type="transmembrane region" description="Helical" evidence="8">
    <location>
        <begin position="364"/>
        <end position="384"/>
    </location>
</feature>
<dbReference type="PANTHER" id="PTHR30294">
    <property type="entry name" value="MEMBRANE COMPONENT OF ABC TRANSPORTER YHHJ-RELATED"/>
    <property type="match status" value="1"/>
</dbReference>